<dbReference type="EMBL" id="QUSW01000002">
    <property type="protein sequence ID" value="RQP24983.1"/>
    <property type="molecule type" value="Genomic_DNA"/>
</dbReference>
<protein>
    <submittedName>
        <fullName evidence="1">DUF692 domain-containing protein</fullName>
    </submittedName>
</protein>
<evidence type="ECO:0000313" key="2">
    <source>
        <dbReference type="Proteomes" id="UP000267464"/>
    </source>
</evidence>
<dbReference type="PANTHER" id="PTHR42194">
    <property type="entry name" value="UPF0276 PROTEIN HI_1600"/>
    <property type="match status" value="1"/>
</dbReference>
<dbReference type="Pfam" id="PF05114">
    <property type="entry name" value="MbnB_TglH_ChrH"/>
    <property type="match status" value="1"/>
</dbReference>
<reference evidence="1 2" key="1">
    <citation type="submission" date="2018-08" db="EMBL/GenBank/DDBJ databases">
        <authorList>
            <person name="Khan S.A."/>
            <person name="Jeon C.O."/>
            <person name="Chun B.H."/>
            <person name="Jeong S.E."/>
        </authorList>
    </citation>
    <scope>NUCLEOTIDE SEQUENCE [LARGE SCALE GENOMIC DNA]</scope>
    <source>
        <strain evidence="1 2">S-16</strain>
    </source>
</reference>
<dbReference type="Gene3D" id="3.20.20.150">
    <property type="entry name" value="Divalent-metal-dependent TIM barrel enzymes"/>
    <property type="match status" value="1"/>
</dbReference>
<dbReference type="InterPro" id="IPR007801">
    <property type="entry name" value="MbnB/TglH/ChrH"/>
</dbReference>
<name>A0A3N7HT86_9BURK</name>
<dbReference type="AlphaFoldDB" id="A0A3N7HT86"/>
<gene>
    <name evidence="1" type="ORF">DZC73_08975</name>
</gene>
<dbReference type="OrthoDB" id="9763101at2"/>
<comment type="caution">
    <text evidence="1">The sequence shown here is derived from an EMBL/GenBank/DDBJ whole genome shotgun (WGS) entry which is preliminary data.</text>
</comment>
<proteinExistence type="predicted"/>
<dbReference type="PANTHER" id="PTHR42194:SF1">
    <property type="entry name" value="UPF0276 PROTEIN HI_1600"/>
    <property type="match status" value="1"/>
</dbReference>
<sequence>MSDSLVRAGIGLRHPHYAEVIERTPPLGFVEVHSENFFADGGAALAVLHDARERYEVSLHGVGLGLGSAAGLDPWHLDRLAALVDRIQPVRVSDHACFCRAPRGKSAGAVHANDLLPIAFTPASLDILCANVSQVQERLKRPILVENLSAYLSFADDSIPEPAFFADLARRTGCGMLLDVNNLMVNALNVREADPVAACRAFIDALPDGMAQEIHLAGFSGSLDDGSIVIDDHGSRVRPEVWEVYRHAVKRFGAVPTLIEWDTDIPALQVLLEQSARADALMQEST</sequence>
<organism evidence="1 2">
    <name type="scientific">Piscinibacter terrae</name>
    <dbReference type="NCBI Taxonomy" id="2496871"/>
    <lineage>
        <taxon>Bacteria</taxon>
        <taxon>Pseudomonadati</taxon>
        <taxon>Pseudomonadota</taxon>
        <taxon>Betaproteobacteria</taxon>
        <taxon>Burkholderiales</taxon>
        <taxon>Sphaerotilaceae</taxon>
        <taxon>Piscinibacter</taxon>
    </lineage>
</organism>
<keyword evidence="2" id="KW-1185">Reference proteome</keyword>
<dbReference type="Proteomes" id="UP000267464">
    <property type="component" value="Unassembled WGS sequence"/>
</dbReference>
<evidence type="ECO:0000313" key="1">
    <source>
        <dbReference type="EMBL" id="RQP24983.1"/>
    </source>
</evidence>
<accession>A0A3N7HT86</accession>
<dbReference type="RefSeq" id="WP_124539891.1">
    <property type="nucleotide sequence ID" value="NZ_QUSW01000002.1"/>
</dbReference>
<reference evidence="1 2" key="2">
    <citation type="submission" date="2018-12" db="EMBL/GenBank/DDBJ databases">
        <title>Rhizobacter gummiphilus sp. nov., a rubber-degrading bacterium isolated from the soil of a botanical garden in Japan.</title>
        <authorList>
            <person name="Shunsuke S.S."/>
        </authorList>
    </citation>
    <scope>NUCLEOTIDE SEQUENCE [LARGE SCALE GENOMIC DNA]</scope>
    <source>
        <strain evidence="1 2">S-16</strain>
    </source>
</reference>
<dbReference type="NCBIfam" id="NF003818">
    <property type="entry name" value="PRK05409.1"/>
    <property type="match status" value="1"/>
</dbReference>